<evidence type="ECO:0000313" key="3">
    <source>
        <dbReference type="Proteomes" id="UP000051497"/>
    </source>
</evidence>
<gene>
    <name evidence="2" type="ORF">HT99x_000920</name>
    <name evidence="1" type="ORF">HT99x_01986</name>
</gene>
<dbReference type="AlphaFoldDB" id="A0A0Q9YUC6"/>
<name>A0A0Q9YUC6_9GAMM</name>
<dbReference type="RefSeq" id="WP_075066606.1">
    <property type="nucleotide sequence ID" value="NZ_LKAJ02000001.1"/>
</dbReference>
<organism evidence="1">
    <name type="scientific">Candidatus Berkiella aquae</name>
    <dbReference type="NCBI Taxonomy" id="295108"/>
    <lineage>
        <taxon>Bacteria</taxon>
        <taxon>Pseudomonadati</taxon>
        <taxon>Pseudomonadota</taxon>
        <taxon>Gammaproteobacteria</taxon>
        <taxon>Candidatus Berkiellales</taxon>
        <taxon>Candidatus Berkiellaceae</taxon>
        <taxon>Candidatus Berkiella</taxon>
    </lineage>
</organism>
<dbReference type="EMBL" id="LKAJ02000001">
    <property type="protein sequence ID" value="MCS5709980.1"/>
    <property type="molecule type" value="Genomic_DNA"/>
</dbReference>
<evidence type="ECO:0000313" key="1">
    <source>
        <dbReference type="EMBL" id="KRG21066.1"/>
    </source>
</evidence>
<comment type="caution">
    <text evidence="1">The sequence shown here is derived from an EMBL/GenBank/DDBJ whole genome shotgun (WGS) entry which is preliminary data.</text>
</comment>
<dbReference type="EMBL" id="LKAJ01000007">
    <property type="protein sequence ID" value="KRG21066.1"/>
    <property type="molecule type" value="Genomic_DNA"/>
</dbReference>
<evidence type="ECO:0000313" key="2">
    <source>
        <dbReference type="EMBL" id="MCS5709980.1"/>
    </source>
</evidence>
<reference evidence="2" key="2">
    <citation type="journal article" date="2016" name="Genome Announc.">
        <title>Draft Genome Sequences of Two Novel Amoeba-Resistant Intranuclear Bacteria, 'Candidatus Berkiella cookevillensis' and 'Candidatus Berkiella aquae'.</title>
        <authorList>
            <person name="Mehari Y.T."/>
            <person name="Arivett B.A."/>
            <person name="Farone A.L."/>
            <person name="Gunderson J.H."/>
            <person name="Farone M.B."/>
        </authorList>
    </citation>
    <scope>NUCLEOTIDE SEQUENCE</scope>
    <source>
        <strain evidence="2">HT99</strain>
    </source>
</reference>
<accession>A0A0Q9YUC6</accession>
<protein>
    <submittedName>
        <fullName evidence="1">Uncharacterized protein</fullName>
    </submittedName>
</protein>
<dbReference type="Proteomes" id="UP000051497">
    <property type="component" value="Unassembled WGS sequence"/>
</dbReference>
<proteinExistence type="predicted"/>
<keyword evidence="3" id="KW-1185">Reference proteome</keyword>
<dbReference type="STRING" id="295108.HT99x_01986"/>
<sequence>MSAVKALCQKIDKNFFRVLKKSALTANYLLADLYRFQRTAKGQDKKYISATQDKLKQKLEPTHMQELWRVISHMTPSKWKVLDKGTQKSLTLLQRAMLENENFLQALEPSDLLLLGKSAIWYREVLIALIRQHQLVHHAKDPFSNKDFSYRLVRQGGSEQNFLYVAGFIAKCKTLPIARIITLGSYQRKIAQFILKDLTNSRGYFPISSGYVDLHPRLRQAIANDWMHYFENYPLCQEDRLYLERKLPLLQKKYPEFKKVLLNNRVTRHFSKEAFAPQPPVTSRTRHVVLMIPPDPITVFWLTWKRLQNMVIDLTTPEPAGKPPPKPAPTRRLWGWLGAC</sequence>
<reference evidence="1" key="1">
    <citation type="submission" date="2015-09" db="EMBL/GenBank/DDBJ databases">
        <title>Draft Genome Sequences of Two Novel Amoeba-resistant Intranuclear Bacteria, Candidatus Berkiella cookevillensis and Candidatus Berkiella aquae.</title>
        <authorList>
            <person name="Mehari Y.T."/>
            <person name="Arivett B.A."/>
            <person name="Farone A.L."/>
            <person name="Gunderson J.H."/>
            <person name="Farone M.B."/>
        </authorList>
    </citation>
    <scope>NUCLEOTIDE SEQUENCE [LARGE SCALE GENOMIC DNA]</scope>
    <source>
        <strain evidence="1">HT99</strain>
    </source>
</reference>
<reference evidence="2" key="3">
    <citation type="submission" date="2021-06" db="EMBL/GenBank/DDBJ databases">
        <title>Genomic Description and Analysis of Intracellular Bacteria, Candidatus Berkiella cookevillensis and Candidatus Berkiella aquae.</title>
        <authorList>
            <person name="Kidane D.T."/>
            <person name="Mehari Y.T."/>
            <person name="Rice F.C."/>
            <person name="Arivett B.A."/>
            <person name="Farone A.L."/>
            <person name="Berk S.G."/>
            <person name="Farone M.B."/>
        </authorList>
    </citation>
    <scope>NUCLEOTIDE SEQUENCE</scope>
    <source>
        <strain evidence="2">HT99</strain>
    </source>
</reference>